<organism evidence="1 2">
    <name type="scientific">Aerococcus urinaeequi</name>
    <dbReference type="NCBI Taxonomy" id="51665"/>
    <lineage>
        <taxon>Bacteria</taxon>
        <taxon>Bacillati</taxon>
        <taxon>Bacillota</taxon>
        <taxon>Bacilli</taxon>
        <taxon>Lactobacillales</taxon>
        <taxon>Aerococcaceae</taxon>
        <taxon>Aerococcus</taxon>
    </lineage>
</organism>
<reference evidence="1" key="1">
    <citation type="submission" date="2023-01" db="EMBL/GenBank/DDBJ databases">
        <title>Oxazolidinone resistance genes in florfenicol resistant enterococci from beef cattle and veal calves at slaughter.</title>
        <authorList>
            <person name="Biggel M."/>
        </authorList>
    </citation>
    <scope>NUCLEOTIDE SEQUENCE</scope>
    <source>
        <strain evidence="1">K79-1</strain>
    </source>
</reference>
<proteinExistence type="predicted"/>
<name>A0AAE9XPE7_9LACT</name>
<protein>
    <recommendedName>
        <fullName evidence="3">Phage tail protein</fullName>
    </recommendedName>
</protein>
<gene>
    <name evidence="1" type="ORF">PML80_05875</name>
</gene>
<evidence type="ECO:0000313" key="2">
    <source>
        <dbReference type="Proteomes" id="UP001179483"/>
    </source>
</evidence>
<dbReference type="Pfam" id="PF23857">
    <property type="entry name" value="Phage_TAC_19"/>
    <property type="match status" value="1"/>
</dbReference>
<dbReference type="NCBIfam" id="NF047360">
    <property type="entry name" value="tail_chap_PVL"/>
    <property type="match status" value="1"/>
</dbReference>
<evidence type="ECO:0000313" key="1">
    <source>
        <dbReference type="EMBL" id="WCG37053.1"/>
    </source>
</evidence>
<dbReference type="RefSeq" id="WP_271735320.1">
    <property type="nucleotide sequence ID" value="NZ_CP116590.1"/>
</dbReference>
<dbReference type="Proteomes" id="UP001179483">
    <property type="component" value="Chromosome"/>
</dbReference>
<sequence length="117" mass="13115">MAKKMDRLAIQLIVIEDEPTNDEPKLETIYTSPYLTLRDTREAFELSAELEDPESGLTDAEGIDKLVNFAVDHALKGQITKEEFEERMPFGLEGLQEILAFVAFGKSVGKKLQAKKA</sequence>
<dbReference type="EMBL" id="CP116590">
    <property type="protein sequence ID" value="WCG37053.1"/>
    <property type="molecule type" value="Genomic_DNA"/>
</dbReference>
<evidence type="ECO:0008006" key="3">
    <source>
        <dbReference type="Google" id="ProtNLM"/>
    </source>
</evidence>
<dbReference type="InterPro" id="IPR057006">
    <property type="entry name" value="Phage_TAC_19"/>
</dbReference>
<accession>A0AAE9XPE7</accession>
<dbReference type="AlphaFoldDB" id="A0AAE9XPE7"/>